<dbReference type="PANTHER" id="PTHR39639:SF1">
    <property type="entry name" value="DUF262 DOMAIN-CONTAINING PROTEIN"/>
    <property type="match status" value="1"/>
</dbReference>
<organism evidence="2 3">
    <name type="scientific">Marasmius crinis-equi</name>
    <dbReference type="NCBI Taxonomy" id="585013"/>
    <lineage>
        <taxon>Eukaryota</taxon>
        <taxon>Fungi</taxon>
        <taxon>Dikarya</taxon>
        <taxon>Basidiomycota</taxon>
        <taxon>Agaricomycotina</taxon>
        <taxon>Agaricomycetes</taxon>
        <taxon>Agaricomycetidae</taxon>
        <taxon>Agaricales</taxon>
        <taxon>Marasmiineae</taxon>
        <taxon>Marasmiaceae</taxon>
        <taxon>Marasmius</taxon>
    </lineage>
</organism>
<dbReference type="EMBL" id="JBAHYK010001406">
    <property type="protein sequence ID" value="KAL0568135.1"/>
    <property type="molecule type" value="Genomic_DNA"/>
</dbReference>
<keyword evidence="3" id="KW-1185">Reference proteome</keyword>
<sequence>MLMLQAEWLCEGTIDLETYFSPGVIWTDQKRCDLIESISYNYYISPIVFSVQYHPKTRRPTKRICIDGKEQLISLQRFMNGDIGLCTTLVEDDASGSREWYNARNITGRKEISMQDKYAFEAQQILCVEYDDLTEDQEHAIFASIQNGKDLQPPVQIVQCTQR</sequence>
<evidence type="ECO:0000313" key="3">
    <source>
        <dbReference type="Proteomes" id="UP001465976"/>
    </source>
</evidence>
<dbReference type="Pfam" id="PF03235">
    <property type="entry name" value="GmrSD_N"/>
    <property type="match status" value="1"/>
</dbReference>
<reference evidence="2 3" key="1">
    <citation type="submission" date="2024-02" db="EMBL/GenBank/DDBJ databases">
        <title>A draft genome for the cacao thread blight pathogen Marasmius crinis-equi.</title>
        <authorList>
            <person name="Cohen S.P."/>
            <person name="Baruah I.K."/>
            <person name="Amoako-Attah I."/>
            <person name="Bukari Y."/>
            <person name="Meinhardt L.W."/>
            <person name="Bailey B.A."/>
        </authorList>
    </citation>
    <scope>NUCLEOTIDE SEQUENCE [LARGE SCALE GENOMIC DNA]</scope>
    <source>
        <strain evidence="2 3">GH-76</strain>
    </source>
</reference>
<gene>
    <name evidence="2" type="ORF">V5O48_013855</name>
</gene>
<feature type="domain" description="GmrSD restriction endonucleases N-terminal" evidence="1">
    <location>
        <begin position="25"/>
        <end position="132"/>
    </location>
</feature>
<dbReference type="Proteomes" id="UP001465976">
    <property type="component" value="Unassembled WGS sequence"/>
</dbReference>
<dbReference type="PANTHER" id="PTHR39639">
    <property type="entry name" value="CHROMOSOME 16, WHOLE GENOME SHOTGUN SEQUENCE"/>
    <property type="match status" value="1"/>
</dbReference>
<proteinExistence type="predicted"/>
<protein>
    <recommendedName>
        <fullName evidence="1">GmrSD restriction endonucleases N-terminal domain-containing protein</fullName>
    </recommendedName>
</protein>
<evidence type="ECO:0000259" key="1">
    <source>
        <dbReference type="Pfam" id="PF03235"/>
    </source>
</evidence>
<name>A0ABR3EYY4_9AGAR</name>
<evidence type="ECO:0000313" key="2">
    <source>
        <dbReference type="EMBL" id="KAL0568135.1"/>
    </source>
</evidence>
<comment type="caution">
    <text evidence="2">The sequence shown here is derived from an EMBL/GenBank/DDBJ whole genome shotgun (WGS) entry which is preliminary data.</text>
</comment>
<dbReference type="InterPro" id="IPR004919">
    <property type="entry name" value="GmrSD_N"/>
</dbReference>
<accession>A0ABR3EYY4</accession>